<organism evidence="3 4">
    <name type="scientific">Apodospora peruviana</name>
    <dbReference type="NCBI Taxonomy" id="516989"/>
    <lineage>
        <taxon>Eukaryota</taxon>
        <taxon>Fungi</taxon>
        <taxon>Dikarya</taxon>
        <taxon>Ascomycota</taxon>
        <taxon>Pezizomycotina</taxon>
        <taxon>Sordariomycetes</taxon>
        <taxon>Sordariomycetidae</taxon>
        <taxon>Sordariales</taxon>
        <taxon>Lasiosphaeriaceae</taxon>
        <taxon>Apodospora</taxon>
    </lineage>
</organism>
<accession>A0AAE0HY52</accession>
<dbReference type="EMBL" id="JAUEDM010000006">
    <property type="protein sequence ID" value="KAK3314682.1"/>
    <property type="molecule type" value="Genomic_DNA"/>
</dbReference>
<name>A0AAE0HY52_9PEZI</name>
<evidence type="ECO:0000313" key="4">
    <source>
        <dbReference type="Proteomes" id="UP001283341"/>
    </source>
</evidence>
<reference evidence="3" key="2">
    <citation type="submission" date="2023-06" db="EMBL/GenBank/DDBJ databases">
        <authorList>
            <consortium name="Lawrence Berkeley National Laboratory"/>
            <person name="Haridas S."/>
            <person name="Hensen N."/>
            <person name="Bonometti L."/>
            <person name="Westerberg I."/>
            <person name="Brannstrom I.O."/>
            <person name="Guillou S."/>
            <person name="Cros-Aarteil S."/>
            <person name="Calhoun S."/>
            <person name="Kuo A."/>
            <person name="Mondo S."/>
            <person name="Pangilinan J."/>
            <person name="Riley R."/>
            <person name="Labutti K."/>
            <person name="Andreopoulos B."/>
            <person name="Lipzen A."/>
            <person name="Chen C."/>
            <person name="Yanf M."/>
            <person name="Daum C."/>
            <person name="Ng V."/>
            <person name="Clum A."/>
            <person name="Steindorff A."/>
            <person name="Ohm R."/>
            <person name="Martin F."/>
            <person name="Silar P."/>
            <person name="Natvig D."/>
            <person name="Lalanne C."/>
            <person name="Gautier V."/>
            <person name="Ament-Velasquez S.L."/>
            <person name="Kruys A."/>
            <person name="Hutchinson M.I."/>
            <person name="Powell A.J."/>
            <person name="Barry K."/>
            <person name="Miller A.N."/>
            <person name="Grigoriev I.V."/>
            <person name="Debuchy R."/>
            <person name="Gladieux P."/>
            <person name="Thoren M.H."/>
            <person name="Johannesson H."/>
        </authorList>
    </citation>
    <scope>NUCLEOTIDE SEQUENCE</scope>
    <source>
        <strain evidence="3">CBS 118394</strain>
    </source>
</reference>
<evidence type="ECO:0000256" key="2">
    <source>
        <dbReference type="SAM" id="SignalP"/>
    </source>
</evidence>
<keyword evidence="4" id="KW-1185">Reference proteome</keyword>
<evidence type="ECO:0000256" key="1">
    <source>
        <dbReference type="ARBA" id="ARBA00022801"/>
    </source>
</evidence>
<dbReference type="AlphaFoldDB" id="A0AAE0HY52"/>
<reference evidence="3" key="1">
    <citation type="journal article" date="2023" name="Mol. Phylogenet. Evol.">
        <title>Genome-scale phylogeny and comparative genomics of the fungal order Sordariales.</title>
        <authorList>
            <person name="Hensen N."/>
            <person name="Bonometti L."/>
            <person name="Westerberg I."/>
            <person name="Brannstrom I.O."/>
            <person name="Guillou S."/>
            <person name="Cros-Aarteil S."/>
            <person name="Calhoun S."/>
            <person name="Haridas S."/>
            <person name="Kuo A."/>
            <person name="Mondo S."/>
            <person name="Pangilinan J."/>
            <person name="Riley R."/>
            <person name="LaButti K."/>
            <person name="Andreopoulos B."/>
            <person name="Lipzen A."/>
            <person name="Chen C."/>
            <person name="Yan M."/>
            <person name="Daum C."/>
            <person name="Ng V."/>
            <person name="Clum A."/>
            <person name="Steindorff A."/>
            <person name="Ohm R.A."/>
            <person name="Martin F."/>
            <person name="Silar P."/>
            <person name="Natvig D.O."/>
            <person name="Lalanne C."/>
            <person name="Gautier V."/>
            <person name="Ament-Velasquez S.L."/>
            <person name="Kruys A."/>
            <person name="Hutchinson M.I."/>
            <person name="Powell A.J."/>
            <person name="Barry K."/>
            <person name="Miller A.N."/>
            <person name="Grigoriev I.V."/>
            <person name="Debuchy R."/>
            <person name="Gladieux P."/>
            <person name="Hiltunen Thoren M."/>
            <person name="Johannesson H."/>
        </authorList>
    </citation>
    <scope>NUCLEOTIDE SEQUENCE</scope>
    <source>
        <strain evidence="3">CBS 118394</strain>
    </source>
</reference>
<keyword evidence="1" id="KW-0378">Hydrolase</keyword>
<sequence>MRNLLLLLFGFASLEVAIAAKQKLVPGRAFDRLITIWLENQDFAKTAIDTSIVGLKKQGILLTRYYAQTHPSQPNYIAAVGGDYFGCDHDDVVRIPENVSTIVDLLDYKDVSWAGYFEDMPGPGYMGAASDGKTGNGAYDYVRKHNPFVSYDSINMNGSRLLNMRSFDAFQRDFAAKRVPQFVFMSPNMMNDGHNTTLKYATDWSHQFLQPLLADNAFDGKTLIMLTFDESETYSEPNHIVTLLLGNAIPEELKGTEDHVFYTHYSILSTVEYNWGLPHLGRYDVGANVFRWVGEMTGYDRFKDPTNAAMVDNSVSYAGILSADPAKRLPIPVPNMYLVGASGISVLESIRATWETFPYQDTPYDGSGRVYDGAKNLPEYKPPRAN</sequence>
<dbReference type="FunFam" id="3.40.720.10:FF:000064">
    <property type="entry name" value="Probable acid phosphatase Pho610"/>
    <property type="match status" value="1"/>
</dbReference>
<comment type="caution">
    <text evidence="3">The sequence shown here is derived from an EMBL/GenBank/DDBJ whole genome shotgun (WGS) entry which is preliminary data.</text>
</comment>
<dbReference type="GO" id="GO:0016788">
    <property type="term" value="F:hydrolase activity, acting on ester bonds"/>
    <property type="evidence" value="ECO:0007669"/>
    <property type="project" value="InterPro"/>
</dbReference>
<dbReference type="PANTHER" id="PTHR31956:SF15">
    <property type="entry name" value="ACID PHOSPHATASE PHOA"/>
    <property type="match status" value="1"/>
</dbReference>
<dbReference type="GO" id="GO:0009395">
    <property type="term" value="P:phospholipid catabolic process"/>
    <property type="evidence" value="ECO:0007669"/>
    <property type="project" value="TreeGrafter"/>
</dbReference>
<feature type="signal peptide" evidence="2">
    <location>
        <begin position="1"/>
        <end position="19"/>
    </location>
</feature>
<gene>
    <name evidence="3" type="ORF">B0H66DRAFT_481393</name>
</gene>
<keyword evidence="2" id="KW-0732">Signal</keyword>
<dbReference type="Pfam" id="PF04185">
    <property type="entry name" value="Phosphoesterase"/>
    <property type="match status" value="1"/>
</dbReference>
<dbReference type="Proteomes" id="UP001283341">
    <property type="component" value="Unassembled WGS sequence"/>
</dbReference>
<dbReference type="InterPro" id="IPR007312">
    <property type="entry name" value="Phosphoesterase"/>
</dbReference>
<protein>
    <submittedName>
        <fullName evidence="3">Phosphoesterase family-domain-containing protein</fullName>
    </submittedName>
</protein>
<dbReference type="InterPro" id="IPR017850">
    <property type="entry name" value="Alkaline_phosphatase_core_sf"/>
</dbReference>
<proteinExistence type="predicted"/>
<evidence type="ECO:0000313" key="3">
    <source>
        <dbReference type="EMBL" id="KAK3314682.1"/>
    </source>
</evidence>
<dbReference type="PANTHER" id="PTHR31956">
    <property type="entry name" value="NON-SPECIFIC PHOSPHOLIPASE C4-RELATED"/>
    <property type="match status" value="1"/>
</dbReference>
<dbReference type="Gene3D" id="3.40.720.10">
    <property type="entry name" value="Alkaline Phosphatase, subunit A"/>
    <property type="match status" value="1"/>
</dbReference>
<feature type="chain" id="PRO_5041949862" evidence="2">
    <location>
        <begin position="20"/>
        <end position="386"/>
    </location>
</feature>